<dbReference type="PANTHER" id="PTHR32552">
    <property type="entry name" value="FERRICHROME IRON RECEPTOR-RELATED"/>
    <property type="match status" value="1"/>
</dbReference>
<sequence length="798" mass="83745">MRSIGGGIGCLVAVVAAMPATAADRVSLDLPAGTVGAQVMALGRVARANIVVPDAGLWRRPVPPLRGALSVEQALAAIARGSGARVEALGPGSWRLTPRLRSPAPRPKPRPLPPADVQGEDVVVTASKRDTTRDHFAGQVVQVAGADLDLGGASGTSKLADRMTAIASTYLGAGRNKLFIRGIADSSFTGPTQATVGQYFGDLRLSYNAPDPDLRLADLAAVEVLEGPQGTLYGAGSLGGLIRLVPHAPDLTQFGGSAMLGGSATTNGAPGVDAQAVLNVPVIADRLAIRLVADSASEGGYIDKPLLGRTDVNRTRIAGGRAAMKADLGGGWSIEAVGIGQRIRGADSQYVDREGPPLTRSAPVTEGFSADFGQAQLILSGGIGQVRFRSSSGVTAHDLMERYDATPPGGPVQLFAQANATRMQANETRAWHSAPDGSGWLAGFSYVHNRTRLTRLFGEPGELLPRTGVVNTVEEATLYGEASLRLLPGLLTTGGLRVTRSVLDGAGEDLPLALSFQALARLREVTARRAQTILLPSASALIDLTPNAQLFLRYQQGFRPGGLTIEGPLVRRFRNDRVATIEAGLRSGQPGRDRFDGSLTLAHTAWRDIQADFIDATGLPSTANIGDGQLWTLEALAGFRIAPGLRVEGAVSYNDSRIDEPSSAQAFALMDGQAADRAMILARLSQIPNIARFTGRAGAVYRRTLSGGRDLRVDGWLRYVGSSRLGVGPILGERQGSYLDSGVTARLGLGRYGVTAGITNLADVRGNRFALGTPFTTGRDQVTPLRPRTLRIGLDAAF</sequence>
<keyword evidence="16" id="KW-1185">Reference proteome</keyword>
<evidence type="ECO:0000256" key="5">
    <source>
        <dbReference type="ARBA" id="ARBA00022692"/>
    </source>
</evidence>
<evidence type="ECO:0000256" key="7">
    <source>
        <dbReference type="ARBA" id="ARBA00023065"/>
    </source>
</evidence>
<keyword evidence="8 11" id="KW-0798">TonB box</keyword>
<keyword evidence="6" id="KW-0408">Iron</keyword>
<keyword evidence="10" id="KW-0998">Cell outer membrane</keyword>
<evidence type="ECO:0000256" key="6">
    <source>
        <dbReference type="ARBA" id="ARBA00023004"/>
    </source>
</evidence>
<evidence type="ECO:0000256" key="9">
    <source>
        <dbReference type="ARBA" id="ARBA00023136"/>
    </source>
</evidence>
<evidence type="ECO:0000256" key="11">
    <source>
        <dbReference type="RuleBase" id="RU003357"/>
    </source>
</evidence>
<comment type="subcellular location">
    <subcellularLocation>
        <location evidence="1">Cell outer membrane</location>
        <topology evidence="1">Multi-pass membrane protein</topology>
    </subcellularLocation>
</comment>
<keyword evidence="5" id="KW-0812">Transmembrane</keyword>
<keyword evidence="3" id="KW-1134">Transmembrane beta strand</keyword>
<evidence type="ECO:0000313" key="15">
    <source>
        <dbReference type="EMBL" id="MBB4608507.1"/>
    </source>
</evidence>
<dbReference type="SUPFAM" id="SSF56935">
    <property type="entry name" value="Porins"/>
    <property type="match status" value="1"/>
</dbReference>
<keyword evidence="2" id="KW-0813">Transport</keyword>
<dbReference type="InterPro" id="IPR012910">
    <property type="entry name" value="Plug_dom"/>
</dbReference>
<dbReference type="SMART" id="SM00965">
    <property type="entry name" value="STN"/>
    <property type="match status" value="1"/>
</dbReference>
<feature type="compositionally biased region" description="Pro residues" evidence="12">
    <location>
        <begin position="104"/>
        <end position="114"/>
    </location>
</feature>
<organism evidence="15 16">
    <name type="scientific">Sphingomonas yabuuchiae</name>
    <dbReference type="NCBI Taxonomy" id="172044"/>
    <lineage>
        <taxon>Bacteria</taxon>
        <taxon>Pseudomonadati</taxon>
        <taxon>Pseudomonadota</taxon>
        <taxon>Alphaproteobacteria</taxon>
        <taxon>Sphingomonadales</taxon>
        <taxon>Sphingomonadaceae</taxon>
        <taxon>Sphingomonas</taxon>
    </lineage>
</organism>
<feature type="region of interest" description="Disordered" evidence="12">
    <location>
        <begin position="94"/>
        <end position="117"/>
    </location>
</feature>
<dbReference type="InterPro" id="IPR036942">
    <property type="entry name" value="Beta-barrel_TonB_sf"/>
</dbReference>
<feature type="domain" description="Secretin/TonB short N-terminal" evidence="14">
    <location>
        <begin position="48"/>
        <end position="99"/>
    </location>
</feature>
<evidence type="ECO:0000256" key="13">
    <source>
        <dbReference type="SAM" id="SignalP"/>
    </source>
</evidence>
<dbReference type="Gene3D" id="2.40.170.20">
    <property type="entry name" value="TonB-dependent receptor, beta-barrel domain"/>
    <property type="match status" value="1"/>
</dbReference>
<keyword evidence="13" id="KW-0732">Signal</keyword>
<evidence type="ECO:0000256" key="8">
    <source>
        <dbReference type="ARBA" id="ARBA00023077"/>
    </source>
</evidence>
<dbReference type="Proteomes" id="UP000584663">
    <property type="component" value="Unassembled WGS sequence"/>
</dbReference>
<dbReference type="InterPro" id="IPR000531">
    <property type="entry name" value="Beta-barrel_TonB"/>
</dbReference>
<keyword evidence="7" id="KW-0406">Ion transport</keyword>
<comment type="caution">
    <text evidence="15">The sequence shown here is derived from an EMBL/GenBank/DDBJ whole genome shotgun (WGS) entry which is preliminary data.</text>
</comment>
<dbReference type="EMBL" id="JACHNX010000002">
    <property type="protein sequence ID" value="MBB4608507.1"/>
    <property type="molecule type" value="Genomic_DNA"/>
</dbReference>
<name>A0ABR6K668_9SPHN</name>
<evidence type="ECO:0000256" key="1">
    <source>
        <dbReference type="ARBA" id="ARBA00004571"/>
    </source>
</evidence>
<protein>
    <submittedName>
        <fullName evidence="15">Outer membrane receptor protein involved in Fe transport</fullName>
    </submittedName>
</protein>
<feature type="chain" id="PRO_5046974498" evidence="13">
    <location>
        <begin position="23"/>
        <end position="798"/>
    </location>
</feature>
<keyword evidence="9 11" id="KW-0472">Membrane</keyword>
<dbReference type="Pfam" id="PF00593">
    <property type="entry name" value="TonB_dep_Rec_b-barrel"/>
    <property type="match status" value="1"/>
</dbReference>
<keyword evidence="4" id="KW-0410">Iron transport</keyword>
<dbReference type="Pfam" id="PF07715">
    <property type="entry name" value="Plug"/>
    <property type="match status" value="1"/>
</dbReference>
<evidence type="ECO:0000313" key="16">
    <source>
        <dbReference type="Proteomes" id="UP000584663"/>
    </source>
</evidence>
<dbReference type="InterPro" id="IPR011662">
    <property type="entry name" value="Secretin/TonB_short_N"/>
</dbReference>
<dbReference type="RefSeq" id="WP_338112328.1">
    <property type="nucleotide sequence ID" value="NZ_JACHNX010000002.1"/>
</dbReference>
<keyword evidence="15" id="KW-0675">Receptor</keyword>
<reference evidence="15 16" key="1">
    <citation type="submission" date="2020-08" db="EMBL/GenBank/DDBJ databases">
        <title>Genomic Encyclopedia of Type Strains, Phase IV (KMG-IV): sequencing the most valuable type-strain genomes for metagenomic binning, comparative biology and taxonomic classification.</title>
        <authorList>
            <person name="Goeker M."/>
        </authorList>
    </citation>
    <scope>NUCLEOTIDE SEQUENCE [LARGE SCALE GENOMIC DNA]</scope>
    <source>
        <strain evidence="15 16">DSM 14562</strain>
    </source>
</reference>
<feature type="signal peptide" evidence="13">
    <location>
        <begin position="1"/>
        <end position="22"/>
    </location>
</feature>
<evidence type="ECO:0000256" key="12">
    <source>
        <dbReference type="SAM" id="MobiDB-lite"/>
    </source>
</evidence>
<evidence type="ECO:0000256" key="3">
    <source>
        <dbReference type="ARBA" id="ARBA00022452"/>
    </source>
</evidence>
<dbReference type="Gene3D" id="3.55.50.30">
    <property type="match status" value="1"/>
</dbReference>
<gene>
    <name evidence="15" type="ORF">GGQ89_000709</name>
</gene>
<evidence type="ECO:0000256" key="2">
    <source>
        <dbReference type="ARBA" id="ARBA00022448"/>
    </source>
</evidence>
<evidence type="ECO:0000259" key="14">
    <source>
        <dbReference type="SMART" id="SM00965"/>
    </source>
</evidence>
<dbReference type="InterPro" id="IPR039426">
    <property type="entry name" value="TonB-dep_rcpt-like"/>
</dbReference>
<evidence type="ECO:0000256" key="4">
    <source>
        <dbReference type="ARBA" id="ARBA00022496"/>
    </source>
</evidence>
<comment type="similarity">
    <text evidence="11">Belongs to the TonB-dependent receptor family.</text>
</comment>
<evidence type="ECO:0000256" key="10">
    <source>
        <dbReference type="ARBA" id="ARBA00023237"/>
    </source>
</evidence>
<dbReference type="PANTHER" id="PTHR32552:SF81">
    <property type="entry name" value="TONB-DEPENDENT OUTER MEMBRANE RECEPTOR"/>
    <property type="match status" value="1"/>
</dbReference>
<accession>A0ABR6K668</accession>
<proteinExistence type="inferred from homology"/>